<dbReference type="InterPro" id="IPR036938">
    <property type="entry name" value="PAP2/HPO_sf"/>
</dbReference>
<keyword evidence="10" id="KW-1185">Reference proteome</keyword>
<dbReference type="PANTHER" id="PTHR14969:SF62">
    <property type="entry name" value="DECAPRENYLPHOSPHORYL-5-PHOSPHORIBOSE PHOSPHATASE RV3807C-RELATED"/>
    <property type="match status" value="1"/>
</dbReference>
<keyword evidence="3 7" id="KW-0812">Transmembrane</keyword>
<dbReference type="EMBL" id="JARACI010001092">
    <property type="protein sequence ID" value="MDD9207370.1"/>
    <property type="molecule type" value="Genomic_DNA"/>
</dbReference>
<dbReference type="PANTHER" id="PTHR14969">
    <property type="entry name" value="SPHINGOSINE-1-PHOSPHATE PHOSPHOHYDROLASE"/>
    <property type="match status" value="1"/>
</dbReference>
<dbReference type="SUPFAM" id="SSF48317">
    <property type="entry name" value="Acid phosphatase/Vanadium-dependent haloperoxidase"/>
    <property type="match status" value="1"/>
</dbReference>
<keyword evidence="2" id="KW-1003">Cell membrane</keyword>
<evidence type="ECO:0000256" key="7">
    <source>
        <dbReference type="SAM" id="Phobius"/>
    </source>
</evidence>
<evidence type="ECO:0000256" key="6">
    <source>
        <dbReference type="ARBA" id="ARBA00023136"/>
    </source>
</evidence>
<evidence type="ECO:0000256" key="4">
    <source>
        <dbReference type="ARBA" id="ARBA00022801"/>
    </source>
</evidence>
<evidence type="ECO:0000256" key="5">
    <source>
        <dbReference type="ARBA" id="ARBA00022989"/>
    </source>
</evidence>
<feature type="transmembrane region" description="Helical" evidence="7">
    <location>
        <begin position="59"/>
        <end position="77"/>
    </location>
</feature>
<dbReference type="InterPro" id="IPR000326">
    <property type="entry name" value="PAP2/HPO"/>
</dbReference>
<sequence length="216" mass="22714">MSPAEQEEPWLPPARTAVPRALAWWGAGILLAASALLLTEPSTTAYLAVARSGLDWPDLLADILIVGLSAWFAVVTWRSRHARPTRAATGLAAGVGALGAYLSSELVKLLLTESRPCRNVLPAPDCPGAGDWSFPSNHATVAFAVATAVVLVVGRWWSAGAYLPALVAASSRVVDGVHFPHDVIAGAVIGTCTTVACALLLSRRLVPLVARLSRRR</sequence>
<keyword evidence="5 7" id="KW-1133">Transmembrane helix</keyword>
<feature type="transmembrane region" description="Helical" evidence="7">
    <location>
        <begin position="141"/>
        <end position="163"/>
    </location>
</feature>
<feature type="transmembrane region" description="Helical" evidence="7">
    <location>
        <begin position="21"/>
        <end position="39"/>
    </location>
</feature>
<evidence type="ECO:0000256" key="2">
    <source>
        <dbReference type="ARBA" id="ARBA00022475"/>
    </source>
</evidence>
<protein>
    <submittedName>
        <fullName evidence="9">Phosphatase PAP2 family protein</fullName>
    </submittedName>
</protein>
<keyword evidence="4" id="KW-0378">Hydrolase</keyword>
<proteinExistence type="predicted"/>
<dbReference type="SMART" id="SM00014">
    <property type="entry name" value="acidPPc"/>
    <property type="match status" value="1"/>
</dbReference>
<evidence type="ECO:0000313" key="10">
    <source>
        <dbReference type="Proteomes" id="UP001165561"/>
    </source>
</evidence>
<keyword evidence="6 7" id="KW-0472">Membrane</keyword>
<feature type="domain" description="Phosphatidic acid phosphatase type 2/haloperoxidase" evidence="8">
    <location>
        <begin position="88"/>
        <end position="198"/>
    </location>
</feature>
<gene>
    <name evidence="9" type="ORF">PU560_12965</name>
</gene>
<reference evidence="9" key="1">
    <citation type="submission" date="2023-02" db="EMBL/GenBank/DDBJ databases">
        <title>Georgenia sp.10Sc9-8, isolated from a soil sample collected from the Taklamakan desert.</title>
        <authorList>
            <person name="Liu S."/>
        </authorList>
    </citation>
    <scope>NUCLEOTIDE SEQUENCE</scope>
    <source>
        <strain evidence="9">10Sc9-8</strain>
    </source>
</reference>
<evidence type="ECO:0000256" key="1">
    <source>
        <dbReference type="ARBA" id="ARBA00004651"/>
    </source>
</evidence>
<organism evidence="9 10">
    <name type="scientific">Georgenia halotolerans</name>
    <dbReference type="NCBI Taxonomy" id="3028317"/>
    <lineage>
        <taxon>Bacteria</taxon>
        <taxon>Bacillati</taxon>
        <taxon>Actinomycetota</taxon>
        <taxon>Actinomycetes</taxon>
        <taxon>Micrococcales</taxon>
        <taxon>Bogoriellaceae</taxon>
        <taxon>Georgenia</taxon>
    </lineage>
</organism>
<evidence type="ECO:0000313" key="9">
    <source>
        <dbReference type="EMBL" id="MDD9207370.1"/>
    </source>
</evidence>
<comment type="subcellular location">
    <subcellularLocation>
        <location evidence="1">Cell membrane</location>
        <topology evidence="1">Multi-pass membrane protein</topology>
    </subcellularLocation>
</comment>
<evidence type="ECO:0000256" key="3">
    <source>
        <dbReference type="ARBA" id="ARBA00022692"/>
    </source>
</evidence>
<dbReference type="Pfam" id="PF01569">
    <property type="entry name" value="PAP2"/>
    <property type="match status" value="1"/>
</dbReference>
<feature type="transmembrane region" description="Helical" evidence="7">
    <location>
        <begin position="183"/>
        <end position="206"/>
    </location>
</feature>
<accession>A0ABT5U1U1</accession>
<evidence type="ECO:0000259" key="8">
    <source>
        <dbReference type="SMART" id="SM00014"/>
    </source>
</evidence>
<dbReference type="Gene3D" id="1.20.144.10">
    <property type="entry name" value="Phosphatidic acid phosphatase type 2/haloperoxidase"/>
    <property type="match status" value="1"/>
</dbReference>
<dbReference type="Proteomes" id="UP001165561">
    <property type="component" value="Unassembled WGS sequence"/>
</dbReference>
<comment type="caution">
    <text evidence="9">The sequence shown here is derived from an EMBL/GenBank/DDBJ whole genome shotgun (WGS) entry which is preliminary data.</text>
</comment>
<name>A0ABT5U1U1_9MICO</name>